<keyword evidence="1" id="KW-0479">Metal-binding</keyword>
<keyword evidence="2 4" id="KW-0863">Zinc-finger</keyword>
<dbReference type="InterPro" id="IPR006564">
    <property type="entry name" value="Znf_PMZ"/>
</dbReference>
<evidence type="ECO:0000256" key="1">
    <source>
        <dbReference type="ARBA" id="ARBA00022723"/>
    </source>
</evidence>
<dbReference type="Pfam" id="PF04434">
    <property type="entry name" value="SWIM"/>
    <property type="match status" value="1"/>
</dbReference>
<protein>
    <recommendedName>
        <fullName evidence="5">SWIM-type domain-containing protein</fullName>
    </recommendedName>
</protein>
<dbReference type="PANTHER" id="PTHR31973">
    <property type="entry name" value="POLYPROTEIN, PUTATIVE-RELATED"/>
    <property type="match status" value="1"/>
</dbReference>
<evidence type="ECO:0000259" key="5">
    <source>
        <dbReference type="PROSITE" id="PS50966"/>
    </source>
</evidence>
<evidence type="ECO:0000313" key="6">
    <source>
        <dbReference type="EMBL" id="KAI3904150.1"/>
    </source>
</evidence>
<dbReference type="InterPro" id="IPR007527">
    <property type="entry name" value="Znf_SWIM"/>
</dbReference>
<comment type="caution">
    <text evidence="6">The sequence shown here is derived from an EMBL/GenBank/DDBJ whole genome shotgun (WGS) entry which is preliminary data.</text>
</comment>
<evidence type="ECO:0000256" key="2">
    <source>
        <dbReference type="ARBA" id="ARBA00022771"/>
    </source>
</evidence>
<dbReference type="SMART" id="SM00575">
    <property type="entry name" value="ZnF_PMZ"/>
    <property type="match status" value="1"/>
</dbReference>
<proteinExistence type="predicted"/>
<reference evidence="6" key="1">
    <citation type="submission" date="2022-04" db="EMBL/GenBank/DDBJ databases">
        <title>A functionally conserved STORR gene fusion in Papaver species that diverged 16.8 million years ago.</title>
        <authorList>
            <person name="Catania T."/>
        </authorList>
    </citation>
    <scope>NUCLEOTIDE SEQUENCE</scope>
    <source>
        <strain evidence="6">S-188037</strain>
    </source>
</reference>
<dbReference type="GO" id="GO:0008270">
    <property type="term" value="F:zinc ion binding"/>
    <property type="evidence" value="ECO:0007669"/>
    <property type="project" value="UniProtKB-KW"/>
</dbReference>
<evidence type="ECO:0000256" key="3">
    <source>
        <dbReference type="ARBA" id="ARBA00022833"/>
    </source>
</evidence>
<sequence>MCLMYLSAVVTGIECSVEKNFQGVTCFQRLCVRQVQRHIGHFYGNLRSAVLKDGKAYNKNDHNDALEKLDDRLRCWIETGGRKNWVRHLYHPSASCPQVKNILSKVFNKWITDLKCFPICQSVIGFEAKLIRLFRTMRRNGRLWKDKDIFPRASKKLKEQFRNVVELEGGQMADLRQRRCSCGKWQISGIPCVYAMAVLAKNKPPRFRRYVHKCYTFKKYSTSYAGIINPMASITEWRQETRTIMKPPPLKVPCGPSYKRPRKR</sequence>
<dbReference type="PANTHER" id="PTHR31973:SF187">
    <property type="entry name" value="MUTATOR TRANSPOSASE MUDRA PROTEIN"/>
    <property type="match status" value="1"/>
</dbReference>
<evidence type="ECO:0000313" key="7">
    <source>
        <dbReference type="Proteomes" id="UP001202328"/>
    </source>
</evidence>
<evidence type="ECO:0000256" key="4">
    <source>
        <dbReference type="PROSITE-ProRule" id="PRU00325"/>
    </source>
</evidence>
<dbReference type="Proteomes" id="UP001202328">
    <property type="component" value="Unassembled WGS sequence"/>
</dbReference>
<dbReference type="EMBL" id="JAJJMB010011127">
    <property type="protein sequence ID" value="KAI3904150.1"/>
    <property type="molecule type" value="Genomic_DNA"/>
</dbReference>
<dbReference type="AlphaFoldDB" id="A0AAD4XCQ0"/>
<name>A0AAD4XCQ0_9MAGN</name>
<keyword evidence="7" id="KW-1185">Reference proteome</keyword>
<organism evidence="6 7">
    <name type="scientific">Papaver atlanticum</name>
    <dbReference type="NCBI Taxonomy" id="357466"/>
    <lineage>
        <taxon>Eukaryota</taxon>
        <taxon>Viridiplantae</taxon>
        <taxon>Streptophyta</taxon>
        <taxon>Embryophyta</taxon>
        <taxon>Tracheophyta</taxon>
        <taxon>Spermatophyta</taxon>
        <taxon>Magnoliopsida</taxon>
        <taxon>Ranunculales</taxon>
        <taxon>Papaveraceae</taxon>
        <taxon>Papaveroideae</taxon>
        <taxon>Papaver</taxon>
    </lineage>
</organism>
<feature type="domain" description="SWIM-type" evidence="5">
    <location>
        <begin position="161"/>
        <end position="203"/>
    </location>
</feature>
<dbReference type="PROSITE" id="PS50966">
    <property type="entry name" value="ZF_SWIM"/>
    <property type="match status" value="1"/>
</dbReference>
<keyword evidence="3" id="KW-0862">Zinc</keyword>
<accession>A0AAD4XCQ0</accession>
<gene>
    <name evidence="6" type="ORF">MKW98_021736</name>
</gene>